<reference evidence="2" key="1">
    <citation type="journal article" date="2019" name="Int. J. Syst. Evol. Microbiol.">
        <title>The Global Catalogue of Microorganisms (GCM) 10K type strain sequencing project: providing services to taxonomists for standard genome sequencing and annotation.</title>
        <authorList>
            <consortium name="The Broad Institute Genomics Platform"/>
            <consortium name="The Broad Institute Genome Sequencing Center for Infectious Disease"/>
            <person name="Wu L."/>
            <person name="Ma J."/>
        </authorList>
    </citation>
    <scope>NUCLEOTIDE SEQUENCE [LARGE SCALE GENOMIC DNA]</scope>
    <source>
        <strain evidence="2">JCM 18053</strain>
    </source>
</reference>
<keyword evidence="2" id="KW-1185">Reference proteome</keyword>
<gene>
    <name evidence="1" type="ORF">GCM10023213_48880</name>
</gene>
<dbReference type="Proteomes" id="UP001499852">
    <property type="component" value="Unassembled WGS sequence"/>
</dbReference>
<proteinExistence type="predicted"/>
<name>A0ABP9PWG0_9BACT</name>
<organism evidence="1 2">
    <name type="scientific">Prosthecobacter algae</name>
    <dbReference type="NCBI Taxonomy" id="1144682"/>
    <lineage>
        <taxon>Bacteria</taxon>
        <taxon>Pseudomonadati</taxon>
        <taxon>Verrucomicrobiota</taxon>
        <taxon>Verrucomicrobiia</taxon>
        <taxon>Verrucomicrobiales</taxon>
        <taxon>Verrucomicrobiaceae</taxon>
        <taxon>Prosthecobacter</taxon>
    </lineage>
</organism>
<evidence type="ECO:0000313" key="1">
    <source>
        <dbReference type="EMBL" id="GAA5150202.1"/>
    </source>
</evidence>
<protein>
    <recommendedName>
        <fullName evidence="3">DUF4198 domain-containing protein</fullName>
    </recommendedName>
</protein>
<comment type="caution">
    <text evidence="1">The sequence shown here is derived from an EMBL/GenBank/DDBJ whole genome shotgun (WGS) entry which is preliminary data.</text>
</comment>
<evidence type="ECO:0008006" key="3">
    <source>
        <dbReference type="Google" id="ProtNLM"/>
    </source>
</evidence>
<evidence type="ECO:0000313" key="2">
    <source>
        <dbReference type="Proteomes" id="UP001499852"/>
    </source>
</evidence>
<dbReference type="EMBL" id="BAABIA010000018">
    <property type="protein sequence ID" value="GAA5150202.1"/>
    <property type="molecule type" value="Genomic_DNA"/>
</dbReference>
<accession>A0ABP9PWG0</accession>
<sequence>MDGFNFFYCFMMSAAVRLHPHKAGDVWPGLSSVVIKVDGVPLDLTGTVVEMHFKRYVGDALPALALGSEGEGIVVREDATAGTFSVPARVVGLRPGRYFWELQVRTGVERVTYAGGTWEIMPEVVL</sequence>